<feature type="domain" description="RING-type" evidence="6">
    <location>
        <begin position="23"/>
        <end position="61"/>
    </location>
</feature>
<evidence type="ECO:0000256" key="4">
    <source>
        <dbReference type="PROSITE-ProRule" id="PRU00175"/>
    </source>
</evidence>
<proteinExistence type="predicted"/>
<dbReference type="PROSITE" id="PS00518">
    <property type="entry name" value="ZF_RING_1"/>
    <property type="match status" value="1"/>
</dbReference>
<accession>A0AAD8XST6</accession>
<dbReference type="PANTHER" id="PTHR10131:SF94">
    <property type="entry name" value="TNF RECEPTOR-ASSOCIATED FACTOR 4"/>
    <property type="match status" value="1"/>
</dbReference>
<keyword evidence="2 4" id="KW-0863">Zinc-finger</keyword>
<comment type="caution">
    <text evidence="7">The sequence shown here is derived from an EMBL/GenBank/DDBJ whole genome shotgun (WGS) entry which is preliminary data.</text>
</comment>
<evidence type="ECO:0000256" key="3">
    <source>
        <dbReference type="ARBA" id="ARBA00022833"/>
    </source>
</evidence>
<dbReference type="InterPro" id="IPR018957">
    <property type="entry name" value="Znf_C3HC4_RING-type"/>
</dbReference>
<dbReference type="InterPro" id="IPR001841">
    <property type="entry name" value="Znf_RING"/>
</dbReference>
<dbReference type="GO" id="GO:0008270">
    <property type="term" value="F:zinc ion binding"/>
    <property type="evidence" value="ECO:0007669"/>
    <property type="project" value="UniProtKB-KW"/>
</dbReference>
<dbReference type="Pfam" id="PF00097">
    <property type="entry name" value="zf-C3HC4"/>
    <property type="match status" value="1"/>
</dbReference>
<dbReference type="InterPro" id="IPR013083">
    <property type="entry name" value="Znf_RING/FYVE/PHD"/>
</dbReference>
<dbReference type="PANTHER" id="PTHR10131">
    <property type="entry name" value="TNF RECEPTOR ASSOCIATED FACTOR"/>
    <property type="match status" value="1"/>
</dbReference>
<sequence length="305" mass="34902">MASNTAAPPVTLHPDNLPDDLVCSICLTVPADPLITPCDHVFCKPCIRQALNVRNVCPIDRRPCTVGQLKRLEGLSLRVWSGIQVKCGGHESGCAWRGSIADYATHVENNCNVGRNPVGNNVDVNLELTEEVDALRRENLEMKEQLEESRRANRMRDVLLREAVVTATDRTCDHFAPIIEQLGRERDSLRQSRDALRENLNNRPNLPRIFYGDYYFGREEVTELSQLISRYLDEAPIEIDSNKIFNCVRTCYIALDKHYVDNPDTYWYDMRMLLGTCLASGWFTDNQWNNIDSWYRKHFGNVNGP</sequence>
<keyword evidence="1" id="KW-0479">Metal-binding</keyword>
<keyword evidence="5" id="KW-0175">Coiled coil</keyword>
<reference evidence="7" key="1">
    <citation type="submission" date="2023-06" db="EMBL/GenBank/DDBJ databases">
        <title>Survivors Of The Sea: Transcriptome response of Skeletonema marinoi to long-term dormancy.</title>
        <authorList>
            <person name="Pinder M.I.M."/>
            <person name="Kourtchenko O."/>
            <person name="Robertson E.K."/>
            <person name="Larsson T."/>
            <person name="Maumus F."/>
            <person name="Osuna-Cruz C.M."/>
            <person name="Vancaester E."/>
            <person name="Stenow R."/>
            <person name="Vandepoele K."/>
            <person name="Ploug H."/>
            <person name="Bruchert V."/>
            <person name="Godhe A."/>
            <person name="Topel M."/>
        </authorList>
    </citation>
    <scope>NUCLEOTIDE SEQUENCE</scope>
    <source>
        <strain evidence="7">R05AC</strain>
    </source>
</reference>
<keyword evidence="8" id="KW-1185">Reference proteome</keyword>
<dbReference type="SMART" id="SM00184">
    <property type="entry name" value="RING"/>
    <property type="match status" value="1"/>
</dbReference>
<evidence type="ECO:0000256" key="2">
    <source>
        <dbReference type="ARBA" id="ARBA00022771"/>
    </source>
</evidence>
<dbReference type="PROSITE" id="PS50089">
    <property type="entry name" value="ZF_RING_2"/>
    <property type="match status" value="1"/>
</dbReference>
<evidence type="ECO:0000256" key="1">
    <source>
        <dbReference type="ARBA" id="ARBA00022723"/>
    </source>
</evidence>
<keyword evidence="3" id="KW-0862">Zinc</keyword>
<evidence type="ECO:0000256" key="5">
    <source>
        <dbReference type="SAM" id="Coils"/>
    </source>
</evidence>
<protein>
    <recommendedName>
        <fullName evidence="6">RING-type domain-containing protein</fullName>
    </recommendedName>
</protein>
<feature type="coiled-coil region" evidence="5">
    <location>
        <begin position="125"/>
        <end position="155"/>
    </location>
</feature>
<evidence type="ECO:0000259" key="6">
    <source>
        <dbReference type="PROSITE" id="PS50089"/>
    </source>
</evidence>
<evidence type="ECO:0000313" key="8">
    <source>
        <dbReference type="Proteomes" id="UP001224775"/>
    </source>
</evidence>
<dbReference type="Gene3D" id="3.30.40.10">
    <property type="entry name" value="Zinc/RING finger domain, C3HC4 (zinc finger)"/>
    <property type="match status" value="1"/>
</dbReference>
<dbReference type="AlphaFoldDB" id="A0AAD8XST6"/>
<name>A0AAD8XST6_9STRA</name>
<dbReference type="InterPro" id="IPR017907">
    <property type="entry name" value="Znf_RING_CS"/>
</dbReference>
<dbReference type="EMBL" id="JATAAI010000053">
    <property type="protein sequence ID" value="KAK1733191.1"/>
    <property type="molecule type" value="Genomic_DNA"/>
</dbReference>
<dbReference type="SUPFAM" id="SSF57850">
    <property type="entry name" value="RING/U-box"/>
    <property type="match status" value="1"/>
</dbReference>
<organism evidence="7 8">
    <name type="scientific">Skeletonema marinoi</name>
    <dbReference type="NCBI Taxonomy" id="267567"/>
    <lineage>
        <taxon>Eukaryota</taxon>
        <taxon>Sar</taxon>
        <taxon>Stramenopiles</taxon>
        <taxon>Ochrophyta</taxon>
        <taxon>Bacillariophyta</taxon>
        <taxon>Coscinodiscophyceae</taxon>
        <taxon>Thalassiosirophycidae</taxon>
        <taxon>Thalassiosirales</taxon>
        <taxon>Skeletonemataceae</taxon>
        <taxon>Skeletonema</taxon>
        <taxon>Skeletonema marinoi-dohrnii complex</taxon>
    </lineage>
</organism>
<evidence type="ECO:0000313" key="7">
    <source>
        <dbReference type="EMBL" id="KAK1733191.1"/>
    </source>
</evidence>
<gene>
    <name evidence="7" type="ORF">QTG54_016168</name>
</gene>
<dbReference type="Proteomes" id="UP001224775">
    <property type="component" value="Unassembled WGS sequence"/>
</dbReference>